<dbReference type="GeneID" id="72411523"/>
<proteinExistence type="predicted"/>
<evidence type="ECO:0008006" key="3">
    <source>
        <dbReference type="Google" id="ProtNLM"/>
    </source>
</evidence>
<protein>
    <recommendedName>
        <fullName evidence="3">Peptidase S9 prolyl oligopeptidase catalytic domain-containing protein</fullName>
    </recommendedName>
</protein>
<organism evidence="1 2">
    <name type="scientific">Corynebacterium striatum</name>
    <dbReference type="NCBI Taxonomy" id="43770"/>
    <lineage>
        <taxon>Bacteria</taxon>
        <taxon>Bacillati</taxon>
        <taxon>Actinomycetota</taxon>
        <taxon>Actinomycetes</taxon>
        <taxon>Mycobacteriales</taxon>
        <taxon>Corynebacteriaceae</taxon>
        <taxon>Corynebacterium</taxon>
    </lineage>
</organism>
<dbReference type="RefSeq" id="WP_152908295.1">
    <property type="nucleotide sequence ID" value="NZ_CP068158.1"/>
</dbReference>
<keyword evidence="2" id="KW-1185">Reference proteome</keyword>
<dbReference type="Proteomes" id="UP000595757">
    <property type="component" value="Chromosome"/>
</dbReference>
<gene>
    <name evidence="1" type="ORF">I6I72_05945</name>
</gene>
<accession>A0ABX7DH63</accession>
<dbReference type="EMBL" id="CP068158">
    <property type="protein sequence ID" value="QQU78047.1"/>
    <property type="molecule type" value="Genomic_DNA"/>
</dbReference>
<sequence length="221" mass="24296">MIELFIISFAGFTSENDPDIKFIDTEKDGHDEIMVRPCIISLPNSSLSSASVATKCANAIMERLIEIQEPKPAGATISVNMIGVSESCGVIRFMLNNTLDTPINAVVVSACFDRARTPFGSPFSITPSPSLETSLNPTPPWFDWRGVTVDNRHHLLVCHGTQDLNPSTPFLDAWGFFLRTMSERGDVALIQVGGTSHGYACLSTNGVHHRMVTWLKERDRS</sequence>
<name>A0ABX7DH63_CORST</name>
<evidence type="ECO:0000313" key="1">
    <source>
        <dbReference type="EMBL" id="QQU78047.1"/>
    </source>
</evidence>
<reference evidence="1 2" key="1">
    <citation type="submission" date="2021-01" db="EMBL/GenBank/DDBJ databases">
        <title>FDA dAtabase for Regulatory Grade micrObial Sequences (FDA-ARGOS): Supporting development and validation of Infectious Disease Dx tests.</title>
        <authorList>
            <person name="Sproer C."/>
            <person name="Gronow S."/>
            <person name="Severitt S."/>
            <person name="Schroder I."/>
            <person name="Tallon L."/>
            <person name="Sadzewicz L."/>
            <person name="Zhao X."/>
            <person name="Boylan J."/>
            <person name="Ott S."/>
            <person name="Bowen H."/>
            <person name="Vavikolanu K."/>
            <person name="Mehta A."/>
            <person name="Aluvathingal J."/>
            <person name="Nadendla S."/>
            <person name="Lowell S."/>
            <person name="Myers T."/>
            <person name="Yan Y."/>
            <person name="Sichtig H."/>
        </authorList>
    </citation>
    <scope>NUCLEOTIDE SEQUENCE [LARGE SCALE GENOMIC DNA]</scope>
    <source>
        <strain evidence="1 2">FDAARGOS_1115</strain>
    </source>
</reference>
<evidence type="ECO:0000313" key="2">
    <source>
        <dbReference type="Proteomes" id="UP000595757"/>
    </source>
</evidence>